<dbReference type="AlphaFoldDB" id="A0A836B1M7"/>
<sequence length="798" mass="80289">MSAKPPSAHPSVHAAFIVSTDSQGGEDDEEDRSLLYSYPRDAPAGSTASHINSFKSLSLAIRGVLDSICGEKTKLVHLEHGGTRMLLASAHLESVMLVVALRQLVPPSAATALVLHLAETLVLLMGPFAQWGLIQAKTPGGARPGSAGGPAQTSAETQAILDRVFEGVLTQIDSPQWGPRMAPWTCFESSCLYLALPGRLQQRLAGIVAEHAAQHHKAPFSFFRKHSCLMYRGLLLASDLHPRHAKQLWQLLWTLGVLQHAGGLPCQILTRIVHLPHPSSAGAAAAAGRGPAGGAGGTAAATAAAVAALQHESAGVTVSEQPMGRSLLVVASAMHMVMAVVLTGYDEEIEEELAGRLEGHSAAELLQRLHGALGADLERLVEASGVYSAAARSLDATPAAAGDAAAAGARGGAGGAAGGKGAAAGGGAAGGANLLFRLMMRNRSTPHGVGGKPQLPPPVRPPSSVEVPFGPYSSVPASPDGRLPPGRSSTGHAGPGGGGRLATTPTGGQPHDRSGRGGRTGPGGGGAAAPTLTSSPTYACLPVPAPEGALFLIAHDAPHGCVRFLGDLPAGGGALAAVWRAVAACRLRFGAHNVAIAAPPKHARLTMTLDQIEQLSAVRSQREGGQRLGTADSSPWQYHPELASLAAVHSLTLRLQLPAAEARGAAGAGAGAAAGAEGAAAEPAPTPTGKSWLARVSSSRVGGSAGGASSGTGSGGAASSGGAPPATAGAGAGGTQGVGGAATGTAPVLYLTAALFPDTRELYICHGPDVDETRLVEGLWDSPLGQELWVREDLGVAS</sequence>
<evidence type="ECO:0008006" key="4">
    <source>
        <dbReference type="Google" id="ProtNLM"/>
    </source>
</evidence>
<reference evidence="2" key="1">
    <citation type="journal article" date="2020" name="bioRxiv">
        <title>Comparative genomics of Chlamydomonas.</title>
        <authorList>
            <person name="Craig R.J."/>
            <person name="Hasan A.R."/>
            <person name="Ness R.W."/>
            <person name="Keightley P.D."/>
        </authorList>
    </citation>
    <scope>NUCLEOTIDE SEQUENCE</scope>
    <source>
        <strain evidence="2">SAG 7.73</strain>
    </source>
</reference>
<evidence type="ECO:0000256" key="1">
    <source>
        <dbReference type="SAM" id="MobiDB-lite"/>
    </source>
</evidence>
<gene>
    <name evidence="2" type="ORF">HXX76_001398</name>
</gene>
<accession>A0A836B1M7</accession>
<organism evidence="2 3">
    <name type="scientific">Chlamydomonas incerta</name>
    <dbReference type="NCBI Taxonomy" id="51695"/>
    <lineage>
        <taxon>Eukaryota</taxon>
        <taxon>Viridiplantae</taxon>
        <taxon>Chlorophyta</taxon>
        <taxon>core chlorophytes</taxon>
        <taxon>Chlorophyceae</taxon>
        <taxon>CS clade</taxon>
        <taxon>Chlamydomonadales</taxon>
        <taxon>Chlamydomonadaceae</taxon>
        <taxon>Chlamydomonas</taxon>
    </lineage>
</organism>
<feature type="compositionally biased region" description="Gly residues" evidence="1">
    <location>
        <begin position="517"/>
        <end position="527"/>
    </location>
</feature>
<proteinExistence type="predicted"/>
<feature type="region of interest" description="Disordered" evidence="1">
    <location>
        <begin position="443"/>
        <end position="530"/>
    </location>
</feature>
<feature type="compositionally biased region" description="Gly residues" evidence="1">
    <location>
        <begin position="703"/>
        <end position="719"/>
    </location>
</feature>
<feature type="compositionally biased region" description="Low complexity" evidence="1">
    <location>
        <begin position="720"/>
        <end position="729"/>
    </location>
</feature>
<dbReference type="EMBL" id="JAEHOC010000002">
    <property type="protein sequence ID" value="KAG2444654.1"/>
    <property type="molecule type" value="Genomic_DNA"/>
</dbReference>
<keyword evidence="3" id="KW-1185">Reference proteome</keyword>
<name>A0A836B1M7_CHLIN</name>
<comment type="caution">
    <text evidence="2">The sequence shown here is derived from an EMBL/GenBank/DDBJ whole genome shotgun (WGS) entry which is preliminary data.</text>
</comment>
<dbReference type="OrthoDB" id="539838at2759"/>
<dbReference type="Proteomes" id="UP000650467">
    <property type="component" value="Unassembled WGS sequence"/>
</dbReference>
<protein>
    <recommendedName>
        <fullName evidence="4">CCZ1/INTU/HSP4 first Longin domain-containing protein</fullName>
    </recommendedName>
</protein>
<feature type="region of interest" description="Disordered" evidence="1">
    <location>
        <begin position="678"/>
        <end position="736"/>
    </location>
</feature>
<evidence type="ECO:0000313" key="3">
    <source>
        <dbReference type="Proteomes" id="UP000650467"/>
    </source>
</evidence>
<evidence type="ECO:0000313" key="2">
    <source>
        <dbReference type="EMBL" id="KAG2444654.1"/>
    </source>
</evidence>
<feature type="region of interest" description="Disordered" evidence="1">
    <location>
        <begin position="1"/>
        <end position="31"/>
    </location>
</feature>